<dbReference type="CDD" id="cd01995">
    <property type="entry name" value="QueC-like"/>
    <property type="match status" value="1"/>
</dbReference>
<organism evidence="12 14">
    <name type="scientific">Ferroacidibacillus organovorans</name>
    <dbReference type="NCBI Taxonomy" id="1765683"/>
    <lineage>
        <taxon>Bacteria</taxon>
        <taxon>Bacillati</taxon>
        <taxon>Bacillota</taxon>
        <taxon>Bacilli</taxon>
        <taxon>Bacillales</taxon>
        <taxon>Alicyclobacillaceae</taxon>
        <taxon>Ferroacidibacillus</taxon>
    </lineage>
</organism>
<comment type="subunit">
    <text evidence="10">Homodimer.</text>
</comment>
<evidence type="ECO:0000256" key="8">
    <source>
        <dbReference type="ARBA" id="ARBA00039149"/>
    </source>
</evidence>
<dbReference type="GO" id="GO:0016879">
    <property type="term" value="F:ligase activity, forming carbon-nitrogen bonds"/>
    <property type="evidence" value="ECO:0007669"/>
    <property type="project" value="UniProtKB-UniRule"/>
</dbReference>
<keyword evidence="14" id="KW-1185">Reference proteome</keyword>
<dbReference type="NCBIfam" id="TIGR00364">
    <property type="entry name" value="7-cyano-7-deazaguanine synthase QueC"/>
    <property type="match status" value="1"/>
</dbReference>
<evidence type="ECO:0000256" key="2">
    <source>
        <dbReference type="ARBA" id="ARBA00022598"/>
    </source>
</evidence>
<keyword evidence="6 10" id="KW-0067">ATP-binding</keyword>
<comment type="caution">
    <text evidence="12">The sequence shown here is derived from an EMBL/GenBank/DDBJ whole genome shotgun (WGS) entry which is preliminary data.</text>
</comment>
<evidence type="ECO:0000313" key="13">
    <source>
        <dbReference type="Proteomes" id="UP000077421"/>
    </source>
</evidence>
<comment type="similarity">
    <text evidence="7 10">Belongs to the QueC family.</text>
</comment>
<dbReference type="Gene3D" id="3.40.50.620">
    <property type="entry name" value="HUPs"/>
    <property type="match status" value="1"/>
</dbReference>
<dbReference type="OrthoDB" id="9789567at2"/>
<name>A0A162TX40_9BACL</name>
<gene>
    <name evidence="10" type="primary">queC</name>
    <name evidence="11" type="ORF">AYW79_08170</name>
    <name evidence="12" type="ORF">B2M26_00765</name>
</gene>
<dbReference type="EMBL" id="LSUQ01000020">
    <property type="protein sequence ID" value="OAG93904.1"/>
    <property type="molecule type" value="Genomic_DNA"/>
</dbReference>
<evidence type="ECO:0000313" key="14">
    <source>
        <dbReference type="Proteomes" id="UP000190229"/>
    </source>
</evidence>
<comment type="cofactor">
    <cofactor evidence="10">
        <name>Zn(2+)</name>
        <dbReference type="ChEBI" id="CHEBI:29105"/>
    </cofactor>
    <text evidence="10">Binds 1 zinc ion per subunit.</text>
</comment>
<keyword evidence="3 10" id="KW-0479">Metal-binding</keyword>
<comment type="function">
    <text evidence="10">Catalyzes the ATP-dependent conversion of 7-carboxy-7-deazaguanine (CDG) to 7-cyano-7-deazaguanine (preQ(0)).</text>
</comment>
<reference evidence="12 14" key="2">
    <citation type="submission" date="2017-02" db="EMBL/GenBank/DDBJ databases">
        <title>Draft genome of Acidibacillus ferrooxidans Huett2.</title>
        <authorList>
            <person name="Schopf S."/>
        </authorList>
    </citation>
    <scope>NUCLEOTIDE SEQUENCE [LARGE SCALE GENOMIC DNA]</scope>
    <source>
        <strain evidence="12 14">Huett2</strain>
    </source>
</reference>
<dbReference type="GO" id="GO:0005524">
    <property type="term" value="F:ATP binding"/>
    <property type="evidence" value="ECO:0007669"/>
    <property type="project" value="UniProtKB-UniRule"/>
</dbReference>
<feature type="binding site" evidence="10">
    <location>
        <position position="216"/>
    </location>
    <ligand>
        <name>Zn(2+)</name>
        <dbReference type="ChEBI" id="CHEBI:29105"/>
    </ligand>
</feature>
<dbReference type="InterPro" id="IPR018317">
    <property type="entry name" value="QueC"/>
</dbReference>
<dbReference type="PANTHER" id="PTHR42914:SF1">
    <property type="entry name" value="7-CYANO-7-DEAZAGUANINE SYNTHASE"/>
    <property type="match status" value="1"/>
</dbReference>
<dbReference type="RefSeq" id="WP_067564360.1">
    <property type="nucleotide sequence ID" value="NZ_LSUQ01000020.1"/>
</dbReference>
<evidence type="ECO:0000313" key="12">
    <source>
        <dbReference type="EMBL" id="OPG17710.1"/>
    </source>
</evidence>
<keyword evidence="10" id="KW-0671">Queuosine biosynthesis</keyword>
<dbReference type="SUPFAM" id="SSF52402">
    <property type="entry name" value="Adenine nucleotide alpha hydrolases-like"/>
    <property type="match status" value="1"/>
</dbReference>
<keyword evidence="2 10" id="KW-0436">Ligase</keyword>
<dbReference type="GO" id="GO:0008616">
    <property type="term" value="P:tRNA queuosine(34) biosynthetic process"/>
    <property type="evidence" value="ECO:0007669"/>
    <property type="project" value="UniProtKB-UniRule"/>
</dbReference>
<sequence length="240" mass="25893">MTTGRDKEQRREGQAGAVVILSGGLDSATCLGIACAEGHHVTALSFDYGQRHHRELAAAARLAAHYGVAHHIYELPFFRQLGGSALTDDAISVPTEGVDKAHIPSTYVPGRNLIFLSIATALAEVTRSEWIYIGVNALDYSGYPDCRPEFMDAFANVATVATRAGVEGMHIEVKTPLLHLTKGEIVARGTALLVPYEMTTSCYVGEEEACGVCDSCRLRLAGFAEAGRVDPIRYQLRAKN</sequence>
<evidence type="ECO:0000256" key="10">
    <source>
        <dbReference type="HAMAP-Rule" id="MF_01633"/>
    </source>
</evidence>
<dbReference type="UniPathway" id="UPA00391"/>
<dbReference type="EMBL" id="MWPS01000001">
    <property type="protein sequence ID" value="OPG17710.1"/>
    <property type="molecule type" value="Genomic_DNA"/>
</dbReference>
<dbReference type="HAMAP" id="MF_01633">
    <property type="entry name" value="QueC"/>
    <property type="match status" value="1"/>
</dbReference>
<dbReference type="Proteomes" id="UP000077421">
    <property type="component" value="Unassembled WGS sequence"/>
</dbReference>
<proteinExistence type="inferred from homology"/>
<evidence type="ECO:0000256" key="9">
    <source>
        <dbReference type="ARBA" id="ARBA00047890"/>
    </source>
</evidence>
<dbReference type="PIRSF" id="PIRSF006293">
    <property type="entry name" value="ExsB"/>
    <property type="match status" value="1"/>
</dbReference>
<protein>
    <recommendedName>
        <fullName evidence="8 10">7-cyano-7-deazaguanine synthase</fullName>
        <ecNumber evidence="8 10">6.3.4.20</ecNumber>
    </recommendedName>
    <alternativeName>
        <fullName evidence="10">7-cyano-7-carbaguanine synthase</fullName>
    </alternativeName>
    <alternativeName>
        <fullName evidence="10">PreQ(0) synthase</fullName>
    </alternativeName>
    <alternativeName>
        <fullName evidence="10">Queuosine biosynthesis protein QueC</fullName>
    </alternativeName>
</protein>
<comment type="catalytic activity">
    <reaction evidence="9 10">
        <text>7-carboxy-7-carbaguanine + NH4(+) + 2 ATP = 7-cyano-7-carbaguanine + 2 AMP + 2 diphosphate + 2 H(+)</text>
        <dbReference type="Rhea" id="RHEA:27982"/>
        <dbReference type="ChEBI" id="CHEBI:15378"/>
        <dbReference type="ChEBI" id="CHEBI:28938"/>
        <dbReference type="ChEBI" id="CHEBI:30616"/>
        <dbReference type="ChEBI" id="CHEBI:33019"/>
        <dbReference type="ChEBI" id="CHEBI:45075"/>
        <dbReference type="ChEBI" id="CHEBI:61036"/>
        <dbReference type="ChEBI" id="CHEBI:456215"/>
        <dbReference type="EC" id="6.3.4.20"/>
    </reaction>
</comment>
<dbReference type="GO" id="GO:0008270">
    <property type="term" value="F:zinc ion binding"/>
    <property type="evidence" value="ECO:0007669"/>
    <property type="project" value="UniProtKB-UniRule"/>
</dbReference>
<feature type="binding site" evidence="10">
    <location>
        <position position="210"/>
    </location>
    <ligand>
        <name>Zn(2+)</name>
        <dbReference type="ChEBI" id="CHEBI:29105"/>
    </ligand>
</feature>
<evidence type="ECO:0000313" key="11">
    <source>
        <dbReference type="EMBL" id="OAG93904.1"/>
    </source>
</evidence>
<evidence type="ECO:0000256" key="5">
    <source>
        <dbReference type="ARBA" id="ARBA00022833"/>
    </source>
</evidence>
<dbReference type="AlphaFoldDB" id="A0A162TX40"/>
<keyword evidence="5 10" id="KW-0862">Zinc</keyword>
<dbReference type="STRING" id="1765683.B2M26_00765"/>
<feature type="binding site" evidence="10">
    <location>
        <position position="202"/>
    </location>
    <ligand>
        <name>Zn(2+)</name>
        <dbReference type="ChEBI" id="CHEBI:29105"/>
    </ligand>
</feature>
<evidence type="ECO:0000256" key="6">
    <source>
        <dbReference type="ARBA" id="ARBA00022840"/>
    </source>
</evidence>
<dbReference type="PANTHER" id="PTHR42914">
    <property type="entry name" value="7-CYANO-7-DEAZAGUANINE SYNTHASE"/>
    <property type="match status" value="1"/>
</dbReference>
<evidence type="ECO:0000256" key="7">
    <source>
        <dbReference type="ARBA" id="ARBA00037993"/>
    </source>
</evidence>
<dbReference type="Pfam" id="PF06508">
    <property type="entry name" value="QueC"/>
    <property type="match status" value="1"/>
</dbReference>
<dbReference type="EC" id="6.3.4.20" evidence="8 10"/>
<comment type="pathway">
    <text evidence="1 10">Purine metabolism; 7-cyano-7-deazaguanine biosynthesis.</text>
</comment>
<accession>A0A162TX40</accession>
<feature type="binding site" evidence="10">
    <location>
        <position position="213"/>
    </location>
    <ligand>
        <name>Zn(2+)</name>
        <dbReference type="ChEBI" id="CHEBI:29105"/>
    </ligand>
</feature>
<keyword evidence="4 10" id="KW-0547">Nucleotide-binding</keyword>
<reference evidence="11 13" key="1">
    <citation type="submission" date="2016-02" db="EMBL/GenBank/DDBJ databases">
        <title>Draft genome sequence of Acidibacillus ferrooxidans SLC66.</title>
        <authorList>
            <person name="Oliveira G."/>
            <person name="Nancucheo I."/>
            <person name="Dall'Agnol H."/>
            <person name="Johnson B."/>
            <person name="Oliveira R."/>
            <person name="Nunes G.L."/>
            <person name="Tzotzos G."/>
            <person name="Orellana S.C."/>
            <person name="Salim A.C."/>
            <person name="Araujo F.M."/>
        </authorList>
    </citation>
    <scope>NUCLEOTIDE SEQUENCE [LARGE SCALE GENOMIC DNA]</scope>
    <source>
        <strain evidence="11 13">SLC66</strain>
    </source>
</reference>
<dbReference type="Proteomes" id="UP000190229">
    <property type="component" value="Unassembled WGS sequence"/>
</dbReference>
<dbReference type="InterPro" id="IPR014729">
    <property type="entry name" value="Rossmann-like_a/b/a_fold"/>
</dbReference>
<feature type="binding site" evidence="10">
    <location>
        <begin position="21"/>
        <end position="31"/>
    </location>
    <ligand>
        <name>ATP</name>
        <dbReference type="ChEBI" id="CHEBI:30616"/>
    </ligand>
</feature>
<evidence type="ECO:0000256" key="4">
    <source>
        <dbReference type="ARBA" id="ARBA00022741"/>
    </source>
</evidence>
<evidence type="ECO:0000256" key="3">
    <source>
        <dbReference type="ARBA" id="ARBA00022723"/>
    </source>
</evidence>
<evidence type="ECO:0000256" key="1">
    <source>
        <dbReference type="ARBA" id="ARBA00005061"/>
    </source>
</evidence>